<gene>
    <name evidence="1" type="ORF">DWB68_06250</name>
</gene>
<organism evidence="1 2">
    <name type="scientific">Galactobacter valiniphilus</name>
    <dbReference type="NCBI Taxonomy" id="2676122"/>
    <lineage>
        <taxon>Bacteria</taxon>
        <taxon>Bacillati</taxon>
        <taxon>Actinomycetota</taxon>
        <taxon>Actinomycetes</taxon>
        <taxon>Micrococcales</taxon>
        <taxon>Micrococcaceae</taxon>
        <taxon>Galactobacter</taxon>
    </lineage>
</organism>
<proteinExistence type="predicted"/>
<evidence type="ECO:0000313" key="2">
    <source>
        <dbReference type="Proteomes" id="UP000265419"/>
    </source>
</evidence>
<protein>
    <submittedName>
        <fullName evidence="1">Uncharacterized protein</fullName>
    </submittedName>
</protein>
<dbReference type="AlphaFoldDB" id="A0A399JAH4"/>
<sequence length="180" mass="19730">MTLSTLIAQAATEQNLRFHDVALHLWPVVAQSAGGHMTVAEIARVLVTIVGVDDDRLRDAIEEGARAGLVPTQHLVAWIEDPKSAPASLHELLSTPEVEAVQEQAQIQLAMLVSFRHRSSATAASVVRALEMVLDTSTWPASVREDTITRVSAPWVVSVLLPALEWAEAESRKATRMWQR</sequence>
<name>A0A399JAH4_9MICC</name>
<comment type="caution">
    <text evidence="1">The sequence shown here is derived from an EMBL/GenBank/DDBJ whole genome shotgun (WGS) entry which is preliminary data.</text>
</comment>
<keyword evidence="2" id="KW-1185">Reference proteome</keyword>
<accession>A0A399JAH4</accession>
<evidence type="ECO:0000313" key="1">
    <source>
        <dbReference type="EMBL" id="RII42548.1"/>
    </source>
</evidence>
<dbReference type="RefSeq" id="WP_119424291.1">
    <property type="nucleotide sequence ID" value="NZ_QQXK01000010.1"/>
</dbReference>
<dbReference type="EMBL" id="QQXK01000010">
    <property type="protein sequence ID" value="RII42548.1"/>
    <property type="molecule type" value="Genomic_DNA"/>
</dbReference>
<reference evidence="1 2" key="1">
    <citation type="submission" date="2018-07" db="EMBL/GenBank/DDBJ databases">
        <title>Arthrobacter sp. nov., isolated from raw cow's milk with high bacterial count.</title>
        <authorList>
            <person name="Hahne J."/>
            <person name="Isele D."/>
            <person name="Lipski A."/>
        </authorList>
    </citation>
    <scope>NUCLEOTIDE SEQUENCE [LARGE SCALE GENOMIC DNA]</scope>
    <source>
        <strain evidence="1 2">JZ R-35</strain>
    </source>
</reference>
<dbReference type="Proteomes" id="UP000265419">
    <property type="component" value="Unassembled WGS sequence"/>
</dbReference>